<dbReference type="InterPro" id="IPR051202">
    <property type="entry name" value="Peptidase_C40"/>
</dbReference>
<evidence type="ECO:0000313" key="7">
    <source>
        <dbReference type="EMBL" id="EMS73506.1"/>
    </source>
</evidence>
<dbReference type="Gene3D" id="3.90.1720.10">
    <property type="entry name" value="endopeptidase domain like (from Nostoc punctiforme)"/>
    <property type="match status" value="1"/>
</dbReference>
<dbReference type="PATRIC" id="fig|1195236.3.peg.828"/>
<dbReference type="SUPFAM" id="SSF50044">
    <property type="entry name" value="SH3-domain"/>
    <property type="match status" value="1"/>
</dbReference>
<dbReference type="InterPro" id="IPR003646">
    <property type="entry name" value="SH3-like_bac-type"/>
</dbReference>
<evidence type="ECO:0000259" key="5">
    <source>
        <dbReference type="PROSITE" id="PS51781"/>
    </source>
</evidence>
<accession>S0FT47</accession>
<evidence type="ECO:0000256" key="1">
    <source>
        <dbReference type="ARBA" id="ARBA00007074"/>
    </source>
</evidence>
<comment type="similarity">
    <text evidence="1">Belongs to the peptidase C40 family.</text>
</comment>
<keyword evidence="2" id="KW-0645">Protease</keyword>
<dbReference type="InterPro" id="IPR038765">
    <property type="entry name" value="Papain-like_cys_pep_sf"/>
</dbReference>
<dbReference type="AlphaFoldDB" id="S0FT47"/>
<proteinExistence type="inferred from homology"/>
<reference evidence="7 8" key="1">
    <citation type="journal article" date="2013" name="Genome Announc.">
        <title>Draft Genome Sequence of the Cellulolytic, Mesophilic, Anaerobic Bacterium Clostridium termitidis Strain CT1112 (DSM 5398).</title>
        <authorList>
            <person name="Lal S."/>
            <person name="Ramachandran U."/>
            <person name="Zhang X."/>
            <person name="Munir R."/>
            <person name="Sparling R."/>
            <person name="Levin D.B."/>
        </authorList>
    </citation>
    <scope>NUCLEOTIDE SEQUENCE [LARGE SCALE GENOMIC DNA]</scope>
    <source>
        <strain evidence="7 8">CT1112</strain>
    </source>
</reference>
<dbReference type="PROSITE" id="PS51935">
    <property type="entry name" value="NLPC_P60"/>
    <property type="match status" value="1"/>
</dbReference>
<comment type="caution">
    <text evidence="7">The sequence shown here is derived from an EMBL/GenBank/DDBJ whole genome shotgun (WGS) entry which is preliminary data.</text>
</comment>
<evidence type="ECO:0000256" key="3">
    <source>
        <dbReference type="ARBA" id="ARBA00022801"/>
    </source>
</evidence>
<dbReference type="InterPro" id="IPR000064">
    <property type="entry name" value="NLP_P60_dom"/>
</dbReference>
<dbReference type="EMBL" id="AORV01000018">
    <property type="protein sequence ID" value="EMS73506.1"/>
    <property type="molecule type" value="Genomic_DNA"/>
</dbReference>
<keyword evidence="8" id="KW-1185">Reference proteome</keyword>
<dbReference type="GO" id="GO:0008234">
    <property type="term" value="F:cysteine-type peptidase activity"/>
    <property type="evidence" value="ECO:0007669"/>
    <property type="project" value="UniProtKB-KW"/>
</dbReference>
<evidence type="ECO:0000259" key="6">
    <source>
        <dbReference type="PROSITE" id="PS51935"/>
    </source>
</evidence>
<evidence type="ECO:0000313" key="8">
    <source>
        <dbReference type="Proteomes" id="UP000014155"/>
    </source>
</evidence>
<organism evidence="7 8">
    <name type="scientific">Ruminiclostridium cellobioparum subsp. termitidis CT1112</name>
    <dbReference type="NCBI Taxonomy" id="1195236"/>
    <lineage>
        <taxon>Bacteria</taxon>
        <taxon>Bacillati</taxon>
        <taxon>Bacillota</taxon>
        <taxon>Clostridia</taxon>
        <taxon>Eubacteriales</taxon>
        <taxon>Oscillospiraceae</taxon>
        <taxon>Ruminiclostridium</taxon>
    </lineage>
</organism>
<feature type="domain" description="NlpC/P60" evidence="6">
    <location>
        <begin position="177"/>
        <end position="302"/>
    </location>
</feature>
<evidence type="ECO:0000256" key="2">
    <source>
        <dbReference type="ARBA" id="ARBA00022670"/>
    </source>
</evidence>
<dbReference type="PROSITE" id="PS51781">
    <property type="entry name" value="SH3B"/>
    <property type="match status" value="1"/>
</dbReference>
<dbReference type="eggNOG" id="COG0791">
    <property type="taxonomic scope" value="Bacteria"/>
</dbReference>
<dbReference type="GO" id="GO:0006508">
    <property type="term" value="P:proteolysis"/>
    <property type="evidence" value="ECO:0007669"/>
    <property type="project" value="UniProtKB-KW"/>
</dbReference>
<protein>
    <submittedName>
        <fullName evidence="7">Cell wall-associated hydrolases (Invasion-associated proteins)</fullName>
    </submittedName>
</protein>
<dbReference type="Pfam" id="PF08239">
    <property type="entry name" value="SH3_3"/>
    <property type="match status" value="2"/>
</dbReference>
<feature type="domain" description="SH3b" evidence="5">
    <location>
        <begin position="65"/>
        <end position="127"/>
    </location>
</feature>
<dbReference type="InterPro" id="IPR036028">
    <property type="entry name" value="SH3-like_dom_sf"/>
</dbReference>
<keyword evidence="3 7" id="KW-0378">Hydrolase</keyword>
<gene>
    <name evidence="7" type="ORF">CTER_0507</name>
</gene>
<name>S0FT47_RUMCE</name>
<dbReference type="SMART" id="SM00287">
    <property type="entry name" value="SH3b"/>
    <property type="match status" value="2"/>
</dbReference>
<evidence type="ECO:0000256" key="4">
    <source>
        <dbReference type="ARBA" id="ARBA00022807"/>
    </source>
</evidence>
<dbReference type="Proteomes" id="UP000014155">
    <property type="component" value="Unassembled WGS sequence"/>
</dbReference>
<dbReference type="PANTHER" id="PTHR47053">
    <property type="entry name" value="MUREIN DD-ENDOPEPTIDASE MEPH-RELATED"/>
    <property type="match status" value="1"/>
</dbReference>
<dbReference type="Pfam" id="PF00877">
    <property type="entry name" value="NLPC_P60"/>
    <property type="match status" value="1"/>
</dbReference>
<sequence>MAATVPGEIAGTDVNLRKNPTTSASIISKLTNSDVTVIDKSNGWYKVSYNQKTGWVSEDYLKLVSANGTINANGVNFRTGPSTSTKKITTLNKNTGVVILDTANGWNKVKIGTKIGYVASNFVANSPVQTASVKAAAVKSATTTSASAIALKTADKVSRSVNTVALAAADAAVEEAPSINEQIISYAKQFNGVRYLYGGNTPQTGFDCSGFIGYVFKKFGINLNRSAEAMYSNGIKVSKSQLEAGDILFFDASSRKASGRIDHAGIYMGGDSFIHASSSNGAVRIQKLSEYRGTYIGAKRVIK</sequence>
<dbReference type="SUPFAM" id="SSF54001">
    <property type="entry name" value="Cysteine proteinases"/>
    <property type="match status" value="1"/>
</dbReference>
<dbReference type="Gene3D" id="2.30.30.40">
    <property type="entry name" value="SH3 Domains"/>
    <property type="match status" value="2"/>
</dbReference>
<keyword evidence="4" id="KW-0788">Thiol protease</keyword>
<dbReference type="STRING" id="1195236.CTER_0507"/>
<dbReference type="PANTHER" id="PTHR47053:SF1">
    <property type="entry name" value="MUREIN DD-ENDOPEPTIDASE MEPH-RELATED"/>
    <property type="match status" value="1"/>
</dbReference>